<gene>
    <name evidence="1" type="ORF">PC115_g7126</name>
</gene>
<sequence>MTATLRRLTRANVAQPLKARTPVQTTVRHEETSPIASEASIKTVAVASESSIRTVEVANAASIKTVEVVTEASVKALVVDVTSTVTTGAHSMDLVQSVAHDAGQCELFRNFQDLAKFVRMKGTKEELPPELKSVVQERHLN</sequence>
<evidence type="ECO:0000313" key="2">
    <source>
        <dbReference type="Proteomes" id="UP000774804"/>
    </source>
</evidence>
<comment type="caution">
    <text evidence="1">The sequence shown here is derived from an EMBL/GenBank/DDBJ whole genome shotgun (WGS) entry which is preliminary data.</text>
</comment>
<protein>
    <submittedName>
        <fullName evidence="1">Uncharacterized protein</fullName>
    </submittedName>
</protein>
<dbReference type="AlphaFoldDB" id="A0A8T1CWY5"/>
<dbReference type="VEuPathDB" id="FungiDB:PC110_g23522"/>
<accession>A0A8T1CWY5</accession>
<dbReference type="EMBL" id="RCMI01000166">
    <property type="protein sequence ID" value="KAG2928820.1"/>
    <property type="molecule type" value="Genomic_DNA"/>
</dbReference>
<name>A0A8T1CWY5_9STRA</name>
<proteinExistence type="predicted"/>
<organism evidence="1 2">
    <name type="scientific">Phytophthora cactorum</name>
    <dbReference type="NCBI Taxonomy" id="29920"/>
    <lineage>
        <taxon>Eukaryota</taxon>
        <taxon>Sar</taxon>
        <taxon>Stramenopiles</taxon>
        <taxon>Oomycota</taxon>
        <taxon>Peronosporomycetes</taxon>
        <taxon>Peronosporales</taxon>
        <taxon>Peronosporaceae</taxon>
        <taxon>Phytophthora</taxon>
    </lineage>
</organism>
<evidence type="ECO:0000313" key="1">
    <source>
        <dbReference type="EMBL" id="KAG2928820.1"/>
    </source>
</evidence>
<dbReference type="Proteomes" id="UP000774804">
    <property type="component" value="Unassembled WGS sequence"/>
</dbReference>
<reference evidence="1" key="1">
    <citation type="submission" date="2018-10" db="EMBL/GenBank/DDBJ databases">
        <title>Effector identification in a new, highly contiguous assembly of the strawberry crown rot pathogen Phytophthora cactorum.</title>
        <authorList>
            <person name="Armitage A.D."/>
            <person name="Nellist C.F."/>
            <person name="Bates H."/>
            <person name="Vickerstaff R.J."/>
            <person name="Harrison R.J."/>
        </authorList>
    </citation>
    <scope>NUCLEOTIDE SEQUENCE</scope>
    <source>
        <strain evidence="1">4032</strain>
    </source>
</reference>